<sequence>MFSSYISTNLTAYNRRILEIRTCKLINKLEPFLAVVLGIYHHAFLQKKMGTENKNNNMEALSVEEGPKVELKGGPTQEYGLTSAHTIDHDSWGQVALMLVIGFNCGYILSFSNLMVVPLGWIWGILCLCVVGLYTAYANWLLAGFHFIDGQRFIRYRDLMGFLYGRRMFYLTWVFQFLTLLLGNMGFILLGGRALKEINSELSNSPIRLQYFIIITGATYFIFAFLVPTMSAMRRWLGISTILTFTYILILLVLVIQNGKHNENREYKIRGSKVDKVFNAFGAISAIIVCNTSGLLLEIQSTLRRPAVENMRKALYLQYSVGLLVYYGVSIAGYWAYGSTVSEYLPKELRGPKWVKILINAAVFVQSIVSQHIFIAPVHEALDTKFLKLNESMHSKENIKRLFCVRAFLFTGNTLVTAAFPFMGDFVNLFGSFTLIPLTFVFPSMIFIKIKGKKSRIEKKVWHWTNIVVFSLLAVATTISAVRLIVNNVRTYHFFADT</sequence>
<name>A0ACB7ZLE9_9ERIC</name>
<comment type="caution">
    <text evidence="1">The sequence shown here is derived from an EMBL/GenBank/DDBJ whole genome shotgun (WGS) entry which is preliminary data.</text>
</comment>
<evidence type="ECO:0000313" key="1">
    <source>
        <dbReference type="EMBL" id="KAH7866867.1"/>
    </source>
</evidence>
<dbReference type="EMBL" id="CM037159">
    <property type="protein sequence ID" value="KAH7866867.1"/>
    <property type="molecule type" value="Genomic_DNA"/>
</dbReference>
<dbReference type="Proteomes" id="UP000828048">
    <property type="component" value="Chromosome 9"/>
</dbReference>
<proteinExistence type="predicted"/>
<gene>
    <name evidence="1" type="ORF">Vadar_026080</name>
</gene>
<organism evidence="1 2">
    <name type="scientific">Vaccinium darrowii</name>
    <dbReference type="NCBI Taxonomy" id="229202"/>
    <lineage>
        <taxon>Eukaryota</taxon>
        <taxon>Viridiplantae</taxon>
        <taxon>Streptophyta</taxon>
        <taxon>Embryophyta</taxon>
        <taxon>Tracheophyta</taxon>
        <taxon>Spermatophyta</taxon>
        <taxon>Magnoliopsida</taxon>
        <taxon>eudicotyledons</taxon>
        <taxon>Gunneridae</taxon>
        <taxon>Pentapetalae</taxon>
        <taxon>asterids</taxon>
        <taxon>Ericales</taxon>
        <taxon>Ericaceae</taxon>
        <taxon>Vaccinioideae</taxon>
        <taxon>Vaccinieae</taxon>
        <taxon>Vaccinium</taxon>
    </lineage>
</organism>
<evidence type="ECO:0000313" key="2">
    <source>
        <dbReference type="Proteomes" id="UP000828048"/>
    </source>
</evidence>
<protein>
    <submittedName>
        <fullName evidence="1">Uncharacterized protein</fullName>
    </submittedName>
</protein>
<keyword evidence="2" id="KW-1185">Reference proteome</keyword>
<reference evidence="1 2" key="1">
    <citation type="journal article" date="2021" name="Hortic Res">
        <title>High-quality reference genome and annotation aids understanding of berry development for evergreen blueberry (Vaccinium darrowii).</title>
        <authorList>
            <person name="Yu J."/>
            <person name="Hulse-Kemp A.M."/>
            <person name="Babiker E."/>
            <person name="Staton M."/>
        </authorList>
    </citation>
    <scope>NUCLEOTIDE SEQUENCE [LARGE SCALE GENOMIC DNA]</scope>
    <source>
        <strain evidence="2">cv. NJ 8807/NJ 8810</strain>
        <tissue evidence="1">Young leaf</tissue>
    </source>
</reference>
<accession>A0ACB7ZLE9</accession>